<dbReference type="Gene3D" id="1.10.30.50">
    <property type="match status" value="1"/>
</dbReference>
<dbReference type="GO" id="GO:0003676">
    <property type="term" value="F:nucleic acid binding"/>
    <property type="evidence" value="ECO:0007669"/>
    <property type="project" value="InterPro"/>
</dbReference>
<feature type="compositionally biased region" description="Polar residues" evidence="2">
    <location>
        <begin position="41"/>
        <end position="58"/>
    </location>
</feature>
<keyword evidence="4" id="KW-0540">Nuclease</keyword>
<evidence type="ECO:0000313" key="5">
    <source>
        <dbReference type="Proteomes" id="UP001139264"/>
    </source>
</evidence>
<accession>A0A9X1S6R7</accession>
<comment type="similarity">
    <text evidence="1">Belongs to the Rv1128c/1148c/1588c/1702c/1945/3466 family.</text>
</comment>
<dbReference type="Pfam" id="PF02720">
    <property type="entry name" value="DUF222"/>
    <property type="match status" value="1"/>
</dbReference>
<dbReference type="CDD" id="cd00085">
    <property type="entry name" value="HNHc"/>
    <property type="match status" value="1"/>
</dbReference>
<dbReference type="Pfam" id="PF01844">
    <property type="entry name" value="HNH"/>
    <property type="match status" value="1"/>
</dbReference>
<name>A0A9X1S6R7_9MICC</name>
<organism evidence="4 5">
    <name type="scientific">Arthrobacter gengyunqii</name>
    <dbReference type="NCBI Taxonomy" id="2886940"/>
    <lineage>
        <taxon>Bacteria</taxon>
        <taxon>Bacillati</taxon>
        <taxon>Actinomycetota</taxon>
        <taxon>Actinomycetes</taxon>
        <taxon>Micrococcales</taxon>
        <taxon>Micrococcaceae</taxon>
        <taxon>Arthrobacter</taxon>
    </lineage>
</organism>
<keyword evidence="4" id="KW-0378">Hydrolase</keyword>
<evidence type="ECO:0000259" key="3">
    <source>
        <dbReference type="SMART" id="SM00507"/>
    </source>
</evidence>
<keyword evidence="4" id="KW-0255">Endonuclease</keyword>
<feature type="compositionally biased region" description="Basic and acidic residues" evidence="2">
    <location>
        <begin position="303"/>
        <end position="329"/>
    </location>
</feature>
<comment type="caution">
    <text evidence="4">The sequence shown here is derived from an EMBL/GenBank/DDBJ whole genome shotgun (WGS) entry which is preliminary data.</text>
</comment>
<feature type="compositionally biased region" description="Acidic residues" evidence="2">
    <location>
        <begin position="520"/>
        <end position="532"/>
    </location>
</feature>
<dbReference type="SMART" id="SM00507">
    <property type="entry name" value="HNHc"/>
    <property type="match status" value="1"/>
</dbReference>
<dbReference type="RefSeq" id="WP_227907679.1">
    <property type="nucleotide sequence ID" value="NZ_CP095461.1"/>
</dbReference>
<feature type="region of interest" description="Disordered" evidence="2">
    <location>
        <begin position="302"/>
        <end position="333"/>
    </location>
</feature>
<dbReference type="InterPro" id="IPR003615">
    <property type="entry name" value="HNH_nuc"/>
</dbReference>
<dbReference type="GO" id="GO:0008270">
    <property type="term" value="F:zinc ion binding"/>
    <property type="evidence" value="ECO:0007669"/>
    <property type="project" value="InterPro"/>
</dbReference>
<protein>
    <submittedName>
        <fullName evidence="4">HNH endonuclease</fullName>
    </submittedName>
</protein>
<feature type="region of interest" description="Disordered" evidence="2">
    <location>
        <begin position="495"/>
        <end position="532"/>
    </location>
</feature>
<dbReference type="InterPro" id="IPR002711">
    <property type="entry name" value="HNH"/>
</dbReference>
<gene>
    <name evidence="4" type="ORF">LJ751_07555</name>
</gene>
<sequence>MDQNGSSRRRGDTGEPTGAGRAAGPSLSVYQAEPGRADSCTAHSDSAQNGPAQASSGFGPSYRDGFTGSLALQAAESLTQDEAGVVLSRLDALIRWAQAQQAKILHRMETVFRDDLLQDIGREDPGLTFSLAAEEAAAILHLPTNTAKMLMSDAGQLCSTHTATLASLEEGMLSYGHVQTVLDQSQNVPEAELAGFENDLLEMAVAGQTPSQFRVKARRMREKAYPETISVRHGTAFEQRRVCLAPDEDGMSWLSALLPAARAQLIYTQLTTAARGEQAAGDPRRVDALRADILADLLEGGIEEGREGGDAAQDDRADVDAGDDTHDSITTKTRARARARTEILVLITAETLFGADEQPAELHGYGPISPETARRLARQAAHWTPVERHPGTDEILRVGRRRKVPAGLQRWLRARDGTCRFPGCRTNAVISEIDHTKPWSHGGTTDHDNLEHLCRRHHMFKSRGFWKARQRSPGIIEWTSPGGRTYRTDPHLTLAKGPDTGVAAAQRVRPDVSCRSGADESPDDYGDDPPPF</sequence>
<dbReference type="AlphaFoldDB" id="A0A9X1S6R7"/>
<dbReference type="GO" id="GO:0004519">
    <property type="term" value="F:endonuclease activity"/>
    <property type="evidence" value="ECO:0007669"/>
    <property type="project" value="UniProtKB-KW"/>
</dbReference>
<dbReference type="InterPro" id="IPR003870">
    <property type="entry name" value="DUF222"/>
</dbReference>
<feature type="region of interest" description="Disordered" evidence="2">
    <location>
        <begin position="1"/>
        <end position="60"/>
    </location>
</feature>
<reference evidence="4" key="1">
    <citation type="submission" date="2021-10" db="EMBL/GenBank/DDBJ databases">
        <title>Novel species in genus Arthrobacter.</title>
        <authorList>
            <person name="Liu Y."/>
        </authorList>
    </citation>
    <scope>NUCLEOTIDE SEQUENCE</scope>
    <source>
        <strain evidence="4">Zg-Y809</strain>
    </source>
</reference>
<dbReference type="Proteomes" id="UP001139264">
    <property type="component" value="Unassembled WGS sequence"/>
</dbReference>
<proteinExistence type="inferred from homology"/>
<evidence type="ECO:0000256" key="1">
    <source>
        <dbReference type="ARBA" id="ARBA00023450"/>
    </source>
</evidence>
<evidence type="ECO:0000313" key="4">
    <source>
        <dbReference type="EMBL" id="MCC3269217.1"/>
    </source>
</evidence>
<feature type="domain" description="HNH nuclease" evidence="3">
    <location>
        <begin position="407"/>
        <end position="459"/>
    </location>
</feature>
<evidence type="ECO:0000256" key="2">
    <source>
        <dbReference type="SAM" id="MobiDB-lite"/>
    </source>
</evidence>
<dbReference type="EMBL" id="JAJFZP010000006">
    <property type="protein sequence ID" value="MCC3269217.1"/>
    <property type="molecule type" value="Genomic_DNA"/>
</dbReference>